<evidence type="ECO:0000256" key="5">
    <source>
        <dbReference type="ARBA" id="ARBA00023014"/>
    </source>
</evidence>
<dbReference type="Pfam" id="PF02913">
    <property type="entry name" value="FAD-oxidase_C"/>
    <property type="match status" value="2"/>
</dbReference>
<gene>
    <name evidence="8" type="ORF">EZ313_17755</name>
</gene>
<evidence type="ECO:0000259" key="7">
    <source>
        <dbReference type="PROSITE" id="PS51387"/>
    </source>
</evidence>
<dbReference type="InterPro" id="IPR016169">
    <property type="entry name" value="FAD-bd_PCMH_sub2"/>
</dbReference>
<evidence type="ECO:0000256" key="4">
    <source>
        <dbReference type="ARBA" id="ARBA00023004"/>
    </source>
</evidence>
<organism evidence="8 9">
    <name type="scientific">Ramlibacter henchirensis</name>
    <dbReference type="NCBI Taxonomy" id="204072"/>
    <lineage>
        <taxon>Bacteria</taxon>
        <taxon>Pseudomonadati</taxon>
        <taxon>Pseudomonadota</taxon>
        <taxon>Betaproteobacteria</taxon>
        <taxon>Burkholderiales</taxon>
        <taxon>Comamonadaceae</taxon>
        <taxon>Ramlibacter</taxon>
    </lineage>
</organism>
<dbReference type="Pfam" id="PF12447">
    <property type="entry name" value="DUF3683"/>
    <property type="match status" value="1"/>
</dbReference>
<dbReference type="Proteomes" id="UP000298180">
    <property type="component" value="Unassembled WGS sequence"/>
</dbReference>
<dbReference type="Pfam" id="PF01565">
    <property type="entry name" value="FAD_binding_4"/>
    <property type="match status" value="1"/>
</dbReference>
<dbReference type="InterPro" id="IPR009051">
    <property type="entry name" value="Helical_ferredxn"/>
</dbReference>
<dbReference type="InterPro" id="IPR017896">
    <property type="entry name" value="4Fe4S_Fe-S-bd"/>
</dbReference>
<evidence type="ECO:0000256" key="1">
    <source>
        <dbReference type="ARBA" id="ARBA00022630"/>
    </source>
</evidence>
<evidence type="ECO:0000256" key="3">
    <source>
        <dbReference type="ARBA" id="ARBA00022827"/>
    </source>
</evidence>
<dbReference type="Gene3D" id="3.30.465.10">
    <property type="match status" value="1"/>
</dbReference>
<dbReference type="EMBL" id="SMLM01000002">
    <property type="protein sequence ID" value="TFZ03059.1"/>
    <property type="molecule type" value="Genomic_DNA"/>
</dbReference>
<dbReference type="SUPFAM" id="SSF55103">
    <property type="entry name" value="FAD-linked oxidases, C-terminal domain"/>
    <property type="match status" value="1"/>
</dbReference>
<dbReference type="InterPro" id="IPR004017">
    <property type="entry name" value="Cys_rich_dom"/>
</dbReference>
<keyword evidence="5" id="KW-0411">Iron-sulfur</keyword>
<keyword evidence="1" id="KW-0285">Flavoprotein</keyword>
<dbReference type="InterPro" id="IPR021817">
    <property type="entry name" value="DUF3400"/>
</dbReference>
<name>A0A4Z0BYP7_9BURK</name>
<keyword evidence="3" id="KW-0274">FAD</keyword>
<dbReference type="InterPro" id="IPR016164">
    <property type="entry name" value="FAD-linked_Oxase-like_C"/>
</dbReference>
<dbReference type="Gene3D" id="3.30.70.2740">
    <property type="match status" value="1"/>
</dbReference>
<keyword evidence="4" id="KW-0408">Iron</keyword>
<evidence type="ECO:0000259" key="6">
    <source>
        <dbReference type="PROSITE" id="PS51379"/>
    </source>
</evidence>
<reference evidence="8 9" key="1">
    <citation type="submission" date="2019-03" db="EMBL/GenBank/DDBJ databases">
        <title>Ramlibacter henchirensis DSM 14656, whole genome shotgun sequence.</title>
        <authorList>
            <person name="Zhang X."/>
            <person name="Feng G."/>
            <person name="Zhu H."/>
        </authorList>
    </citation>
    <scope>NUCLEOTIDE SEQUENCE [LARGE SCALE GENOMIC DNA]</scope>
    <source>
        <strain evidence="8 9">DSM 14656</strain>
    </source>
</reference>
<dbReference type="OrthoDB" id="9811557at2"/>
<dbReference type="Pfam" id="PF02754">
    <property type="entry name" value="CCG"/>
    <property type="match status" value="2"/>
</dbReference>
<dbReference type="InterPro" id="IPR017900">
    <property type="entry name" value="4Fe4S_Fe_S_CS"/>
</dbReference>
<proteinExistence type="predicted"/>
<dbReference type="InterPro" id="IPR036318">
    <property type="entry name" value="FAD-bd_PCMH-like_sf"/>
</dbReference>
<sequence>MNAPTKLDQLLVAASDEAPRLREIPYNYTSFSDREIVIRLLGPRAWEVLSRLRDERHTGRSARMLYEVLGDIWVVQRNPYLQDDLLDNPKRRRLLVEALHHRLAEIGKRRTPQTDPERDALVGELLVAAQQAVQTFDASFRETADLRRHAQKVLRRHTARDNIKFDGLSRVSHVTDATDWRVEYPFVVLTPDTEAEMAGLVKACIELGLTIIPRGGGTGYTGGAIPLTWKSVVINTEKLEAMSEVELVSIPGHPQPVPTVWTEAGVVTQRVSDAAERAGFVFAVDPTSAEASCIGGNIAMNAGGKKAVLWGTALDNLVSWRMVTPQAEWLEITRLDHNLGKIHDAPVASFELVYFAPDGRTERRRETLAIPGATFRKEGLGKDVTDKFLSGLPGIQKEGCDGLITSARWVVHRMPAHTRTVCLEFFGNARDAVPSIVEIKDFMFAQKDRTGVLLAGLEHLDDRYLRAVGYSTKSKRAGLPKMVLIGDIVGDEPDAVARATSEVVRIANSRSGEGFIAISPEARKKFWLDRKRTAAISKHTNAFKINEDVVIPLPRMAEYTDGIERINIELSLQNKIRLADELEAFFRRGHLPLGRLDDAGEIPSAELLEDRVGQALALVQEVRGQWQTWLANVESLFPQLQDHSLRASWKTQIRAPLEQIFSGQPFRPILEEVQAIHKRVLKGRVWVALHMHAGDGNVHTNIPVNSDDYEMLQAAHGAVKRIMALARSLNGVISGEHGIGITKLEFLTDEEIGPFADYKAKVDPEGRFNQGKLLRPSTQQDGPMSVYADLTNAYTPSFGLMGHESLIMQQSDIGAISDSIKDCLRCGKCKPVCATHVPRANLLYSPRNKILATSLLVEAFLYEEQTRRGVSIKHWQEFEDVSDHCTVCHKCVNPCPVKIDFGDVSMNMRNLLRKMGQKSFRPANAAAMFMLNATNPDTIKLARAALVDVGFKAQRLGNDLLRGLARKQVTLPPSTHDRAPLKEQVVHFINKKLPGGLPKRTARALLDIEDKDYVPIIRDPNATTTDSEAVFYFPGCGSERLFSQVGLATQAMLWHAGVQTVLPPGYLCCGYPQRGAGQFDKAEKMITDNRVLFHRVANTLNYLDIKTVVVSCGTCYDQLQGYEFEKIFPGCRIVDIHEYLLEKGITLPGGGAYLYHDPCHTPMKLQEPMKTVKALVGENVRKSERCCGESGTFGISRPDISTQVRFRKEEQLRADEAALREAGAIGERENVKILTSCPSCLQGLSRYGHDLQNGLLEADYIVVEMAGKILGENWMAEYVHAANAGGIERVLV</sequence>
<evidence type="ECO:0000313" key="9">
    <source>
        <dbReference type="Proteomes" id="UP000298180"/>
    </source>
</evidence>
<protein>
    <submittedName>
        <fullName evidence="8">DUF3683 domain-containing protein</fullName>
    </submittedName>
</protein>
<dbReference type="PANTHER" id="PTHR42934:SF2">
    <property type="entry name" value="GLYCOLATE OXIDASE SUBUNIT GLCD"/>
    <property type="match status" value="1"/>
</dbReference>
<keyword evidence="9" id="KW-1185">Reference proteome</keyword>
<dbReference type="GO" id="GO:0071949">
    <property type="term" value="F:FAD binding"/>
    <property type="evidence" value="ECO:0007669"/>
    <property type="project" value="InterPro"/>
</dbReference>
<dbReference type="GO" id="GO:0016491">
    <property type="term" value="F:oxidoreductase activity"/>
    <property type="evidence" value="ECO:0007669"/>
    <property type="project" value="UniProtKB-ARBA"/>
</dbReference>
<dbReference type="Pfam" id="PF11880">
    <property type="entry name" value="DUF3400"/>
    <property type="match status" value="1"/>
</dbReference>
<dbReference type="InterPro" id="IPR006094">
    <property type="entry name" value="Oxid_FAD_bind_N"/>
</dbReference>
<dbReference type="InterPro" id="IPR004113">
    <property type="entry name" value="FAD-bd_oxidored_4_C"/>
</dbReference>
<dbReference type="PROSITE" id="PS51387">
    <property type="entry name" value="FAD_PCMH"/>
    <property type="match status" value="1"/>
</dbReference>
<dbReference type="SUPFAM" id="SSF56176">
    <property type="entry name" value="FAD-binding/transporter-associated domain-like"/>
    <property type="match status" value="1"/>
</dbReference>
<feature type="domain" description="4Fe-4S ferredoxin-type" evidence="6">
    <location>
        <begin position="875"/>
        <end position="904"/>
    </location>
</feature>
<comment type="caution">
    <text evidence="8">The sequence shown here is derived from an EMBL/GenBank/DDBJ whole genome shotgun (WGS) entry which is preliminary data.</text>
</comment>
<evidence type="ECO:0000313" key="8">
    <source>
        <dbReference type="EMBL" id="TFZ03059.1"/>
    </source>
</evidence>
<accession>A0A4Z0BYP7</accession>
<dbReference type="SUPFAM" id="SSF46548">
    <property type="entry name" value="alpha-helical ferredoxin"/>
    <property type="match status" value="1"/>
</dbReference>
<dbReference type="RefSeq" id="WP_135264582.1">
    <property type="nucleotide sequence ID" value="NZ_SMLM01000002.1"/>
</dbReference>
<keyword evidence="2" id="KW-0479">Metal-binding</keyword>
<feature type="domain" description="FAD-binding PCMH-type" evidence="7">
    <location>
        <begin position="181"/>
        <end position="414"/>
    </location>
</feature>
<dbReference type="Pfam" id="PF13183">
    <property type="entry name" value="Fer4_8"/>
    <property type="match status" value="1"/>
</dbReference>
<dbReference type="PROSITE" id="PS51379">
    <property type="entry name" value="4FE4S_FER_2"/>
    <property type="match status" value="1"/>
</dbReference>
<dbReference type="PANTHER" id="PTHR42934">
    <property type="entry name" value="GLYCOLATE OXIDASE SUBUNIT GLCD"/>
    <property type="match status" value="1"/>
</dbReference>
<dbReference type="InterPro" id="IPR022153">
    <property type="entry name" value="DUF3683"/>
</dbReference>
<dbReference type="InterPro" id="IPR051914">
    <property type="entry name" value="FAD-linked_OxidoTrans_Type4"/>
</dbReference>
<dbReference type="Gene3D" id="1.10.1060.10">
    <property type="entry name" value="Alpha-helical ferredoxin"/>
    <property type="match status" value="1"/>
</dbReference>
<dbReference type="GO" id="GO:0051536">
    <property type="term" value="F:iron-sulfur cluster binding"/>
    <property type="evidence" value="ECO:0007669"/>
    <property type="project" value="UniProtKB-KW"/>
</dbReference>
<dbReference type="PROSITE" id="PS00198">
    <property type="entry name" value="4FE4S_FER_1"/>
    <property type="match status" value="1"/>
</dbReference>
<dbReference type="GO" id="GO:0046872">
    <property type="term" value="F:metal ion binding"/>
    <property type="evidence" value="ECO:0007669"/>
    <property type="project" value="UniProtKB-KW"/>
</dbReference>
<evidence type="ECO:0000256" key="2">
    <source>
        <dbReference type="ARBA" id="ARBA00022723"/>
    </source>
</evidence>
<dbReference type="InterPro" id="IPR016166">
    <property type="entry name" value="FAD-bd_PCMH"/>
</dbReference>